<dbReference type="Pfam" id="PF14040">
    <property type="entry name" value="DNase_NucA_NucB"/>
    <property type="match status" value="1"/>
</dbReference>
<dbReference type="EMBL" id="QJNS01000398">
    <property type="protein sequence ID" value="RYO78231.1"/>
    <property type="molecule type" value="Genomic_DNA"/>
</dbReference>
<dbReference type="Proteomes" id="UP000294003">
    <property type="component" value="Unassembled WGS sequence"/>
</dbReference>
<reference evidence="3 4" key="1">
    <citation type="submission" date="2018-06" db="EMBL/GenBank/DDBJ databases">
        <title>Complete Genomes of Monosporascus.</title>
        <authorList>
            <person name="Robinson A.J."/>
            <person name="Natvig D.O."/>
        </authorList>
    </citation>
    <scope>NUCLEOTIDE SEQUENCE [LARGE SCALE GENOMIC DNA]</scope>
    <source>
        <strain evidence="3 4">CBS 609.92</strain>
    </source>
</reference>
<sequence length="313" mass="34622">MYRVKRLPVWRWKWHAILPFALIPQFFSTPLIIAYKALLFIALTWITAAPHVAAAPSDNTFDCNRIPEICTNICWATRCASPKFSLALTNDNPSPAVATSRRNSAGCGSNSKCTKNGKGVGKCPGHNSCDEHPFATTSQSKYPNGHQVSRCVPNNQNSSQGASLRALYQRLKRRPGTKHKFVIGIGNPGAGGIKYCKNQACKNDGWQVQDRKISRRDEDPSFKFFGTGSGMVLASMENIGPMPNFTREVDVQVASLSSFDTWTEDIDGDSLTFMSDIVLEEMSQAEAMEHFGPEEDYEDEGDHEKVGGYEAEE</sequence>
<accession>A0ABY0GV56</accession>
<feature type="region of interest" description="Disordered" evidence="1">
    <location>
        <begin position="284"/>
        <end position="313"/>
    </location>
</feature>
<name>A0ABY0GV56_9PEZI</name>
<feature type="domain" description="Deoxyribonuclease NucA/NucB" evidence="2">
    <location>
        <begin position="73"/>
        <end position="181"/>
    </location>
</feature>
<organism evidence="3 4">
    <name type="scientific">Monosporascus cannonballus</name>
    <dbReference type="NCBI Taxonomy" id="155416"/>
    <lineage>
        <taxon>Eukaryota</taxon>
        <taxon>Fungi</taxon>
        <taxon>Dikarya</taxon>
        <taxon>Ascomycota</taxon>
        <taxon>Pezizomycotina</taxon>
        <taxon>Sordariomycetes</taxon>
        <taxon>Xylariomycetidae</taxon>
        <taxon>Xylariales</taxon>
        <taxon>Xylariales incertae sedis</taxon>
        <taxon>Monosporascus</taxon>
    </lineage>
</organism>
<evidence type="ECO:0000313" key="4">
    <source>
        <dbReference type="Proteomes" id="UP000294003"/>
    </source>
</evidence>
<gene>
    <name evidence="3" type="ORF">DL762_008807</name>
</gene>
<evidence type="ECO:0000313" key="3">
    <source>
        <dbReference type="EMBL" id="RYO78231.1"/>
    </source>
</evidence>
<proteinExistence type="predicted"/>
<keyword evidence="4" id="KW-1185">Reference proteome</keyword>
<protein>
    <recommendedName>
        <fullName evidence="2">Deoxyribonuclease NucA/NucB domain-containing protein</fullName>
    </recommendedName>
</protein>
<evidence type="ECO:0000259" key="2">
    <source>
        <dbReference type="Pfam" id="PF14040"/>
    </source>
</evidence>
<comment type="caution">
    <text evidence="3">The sequence shown here is derived from an EMBL/GenBank/DDBJ whole genome shotgun (WGS) entry which is preliminary data.</text>
</comment>
<evidence type="ECO:0000256" key="1">
    <source>
        <dbReference type="SAM" id="MobiDB-lite"/>
    </source>
</evidence>
<dbReference type="InterPro" id="IPR029476">
    <property type="entry name" value="DNase_NucA_NucB"/>
</dbReference>